<keyword evidence="2" id="KW-1185">Reference proteome</keyword>
<dbReference type="PROSITE" id="PS51257">
    <property type="entry name" value="PROKAR_LIPOPROTEIN"/>
    <property type="match status" value="1"/>
</dbReference>
<evidence type="ECO:0000313" key="1">
    <source>
        <dbReference type="EMBL" id="MCX2982491.1"/>
    </source>
</evidence>
<accession>A0ABT3TJN1</accession>
<sequence>MNKKIRLLAFAVAATFIMGCDDNPDFMSEDTLRDRGNSDGFAVGCDERGHLTYGYDDDTYRQAYSEGYAAGQRDPDCKKWRRENN</sequence>
<dbReference type="RefSeq" id="WP_279246507.1">
    <property type="nucleotide sequence ID" value="NZ_SHNN01000003.1"/>
</dbReference>
<protein>
    <recommendedName>
        <fullName evidence="3">Lipoprotein</fullName>
    </recommendedName>
</protein>
<evidence type="ECO:0008006" key="3">
    <source>
        <dbReference type="Google" id="ProtNLM"/>
    </source>
</evidence>
<name>A0ABT3TJN1_9GAMM</name>
<dbReference type="EMBL" id="SHNN01000003">
    <property type="protein sequence ID" value="MCX2982491.1"/>
    <property type="molecule type" value="Genomic_DNA"/>
</dbReference>
<comment type="caution">
    <text evidence="1">The sequence shown here is derived from an EMBL/GenBank/DDBJ whole genome shotgun (WGS) entry which is preliminary data.</text>
</comment>
<dbReference type="Proteomes" id="UP001143362">
    <property type="component" value="Unassembled WGS sequence"/>
</dbReference>
<proteinExistence type="predicted"/>
<organism evidence="1 2">
    <name type="scientific">Candidatus Litorirhabdus singularis</name>
    <dbReference type="NCBI Taxonomy" id="2518993"/>
    <lineage>
        <taxon>Bacteria</taxon>
        <taxon>Pseudomonadati</taxon>
        <taxon>Pseudomonadota</taxon>
        <taxon>Gammaproteobacteria</taxon>
        <taxon>Cellvibrionales</taxon>
        <taxon>Halieaceae</taxon>
        <taxon>Candidatus Litorirhabdus</taxon>
    </lineage>
</organism>
<reference evidence="1" key="1">
    <citation type="submission" date="2019-02" db="EMBL/GenBank/DDBJ databases">
        <authorList>
            <person name="Li S.-H."/>
        </authorList>
    </citation>
    <scope>NUCLEOTIDE SEQUENCE</scope>
    <source>
        <strain evidence="1">IMCC14734</strain>
    </source>
</reference>
<gene>
    <name evidence="1" type="ORF">EYC98_16635</name>
</gene>
<evidence type="ECO:0000313" key="2">
    <source>
        <dbReference type="Proteomes" id="UP001143362"/>
    </source>
</evidence>